<evidence type="ECO:0000256" key="1">
    <source>
        <dbReference type="SAM" id="MobiDB-lite"/>
    </source>
</evidence>
<reference evidence="2" key="1">
    <citation type="journal article" date="2023" name="Mol. Phylogenet. Evol.">
        <title>Genome-scale phylogeny and comparative genomics of the fungal order Sordariales.</title>
        <authorList>
            <person name="Hensen N."/>
            <person name="Bonometti L."/>
            <person name="Westerberg I."/>
            <person name="Brannstrom I.O."/>
            <person name="Guillou S."/>
            <person name="Cros-Aarteil S."/>
            <person name="Calhoun S."/>
            <person name="Haridas S."/>
            <person name="Kuo A."/>
            <person name="Mondo S."/>
            <person name="Pangilinan J."/>
            <person name="Riley R."/>
            <person name="LaButti K."/>
            <person name="Andreopoulos B."/>
            <person name="Lipzen A."/>
            <person name="Chen C."/>
            <person name="Yan M."/>
            <person name="Daum C."/>
            <person name="Ng V."/>
            <person name="Clum A."/>
            <person name="Steindorff A."/>
            <person name="Ohm R.A."/>
            <person name="Martin F."/>
            <person name="Silar P."/>
            <person name="Natvig D.O."/>
            <person name="Lalanne C."/>
            <person name="Gautier V."/>
            <person name="Ament-Velasquez S.L."/>
            <person name="Kruys A."/>
            <person name="Hutchinson M.I."/>
            <person name="Powell A.J."/>
            <person name="Barry K."/>
            <person name="Miller A.N."/>
            <person name="Grigoriev I.V."/>
            <person name="Debuchy R."/>
            <person name="Gladieux P."/>
            <person name="Hiltunen Thoren M."/>
            <person name="Johannesson H."/>
        </authorList>
    </citation>
    <scope>NUCLEOTIDE SEQUENCE</scope>
    <source>
        <strain evidence="2">CBS 990.96</strain>
    </source>
</reference>
<comment type="caution">
    <text evidence="2">The sequence shown here is derived from an EMBL/GenBank/DDBJ whole genome shotgun (WGS) entry which is preliminary data.</text>
</comment>
<accession>A0AAN7BJ87</accession>
<reference evidence="2" key="2">
    <citation type="submission" date="2023-05" db="EMBL/GenBank/DDBJ databases">
        <authorList>
            <consortium name="Lawrence Berkeley National Laboratory"/>
            <person name="Steindorff A."/>
            <person name="Hensen N."/>
            <person name="Bonometti L."/>
            <person name="Westerberg I."/>
            <person name="Brannstrom I.O."/>
            <person name="Guillou S."/>
            <person name="Cros-Aarteil S."/>
            <person name="Calhoun S."/>
            <person name="Haridas S."/>
            <person name="Kuo A."/>
            <person name="Mondo S."/>
            <person name="Pangilinan J."/>
            <person name="Riley R."/>
            <person name="Labutti K."/>
            <person name="Andreopoulos B."/>
            <person name="Lipzen A."/>
            <person name="Chen C."/>
            <person name="Yanf M."/>
            <person name="Daum C."/>
            <person name="Ng V."/>
            <person name="Clum A."/>
            <person name="Ohm R."/>
            <person name="Martin F."/>
            <person name="Silar P."/>
            <person name="Natvig D."/>
            <person name="Lalanne C."/>
            <person name="Gautier V."/>
            <person name="Ament-Velasquez S.L."/>
            <person name="Kruys A."/>
            <person name="Hutchinson M.I."/>
            <person name="Powell A.J."/>
            <person name="Barry K."/>
            <person name="Miller A.N."/>
            <person name="Grigoriev I.V."/>
            <person name="Debuchy R."/>
            <person name="Gladieux P."/>
            <person name="Thoren M.H."/>
            <person name="Johannesson H."/>
        </authorList>
    </citation>
    <scope>NUCLEOTIDE SEQUENCE</scope>
    <source>
        <strain evidence="2">CBS 990.96</strain>
    </source>
</reference>
<proteinExistence type="predicted"/>
<name>A0AAN7BJ87_9PEZI</name>
<feature type="region of interest" description="Disordered" evidence="1">
    <location>
        <begin position="1"/>
        <end position="22"/>
    </location>
</feature>
<protein>
    <submittedName>
        <fullName evidence="2">Uncharacterized protein</fullName>
    </submittedName>
</protein>
<gene>
    <name evidence="2" type="ORF">QBC38DRAFT_485406</name>
</gene>
<dbReference type="EMBL" id="MU865391">
    <property type="protein sequence ID" value="KAK4224496.1"/>
    <property type="molecule type" value="Genomic_DNA"/>
</dbReference>
<evidence type="ECO:0000313" key="3">
    <source>
        <dbReference type="Proteomes" id="UP001301958"/>
    </source>
</evidence>
<sequence length="230" mass="25334">MQNASKQGSGGVTAPVAPGPGVTVESSAEVELSNSIENTGKFSKIMCLQFQPTDTYIEETLESDSVQKWIQDEKEARRLCNLKDWKVPYFTNDWELWMVIGVMWVTASAKTSTAEITLNSGGGKGSVGASGLASLTGMFKSSNRTEEKIGVAIHAHDYLWALSYMRIWKPTGQRKWRKEVVTGTNSHFGKSYLLGADEEDEASGDKPEVQDEFGIAYLPGIDIKLVKWVD</sequence>
<dbReference type="AlphaFoldDB" id="A0AAN7BJ87"/>
<dbReference type="Proteomes" id="UP001301958">
    <property type="component" value="Unassembled WGS sequence"/>
</dbReference>
<keyword evidence="3" id="KW-1185">Reference proteome</keyword>
<evidence type="ECO:0000313" key="2">
    <source>
        <dbReference type="EMBL" id="KAK4224496.1"/>
    </source>
</evidence>
<organism evidence="2 3">
    <name type="scientific">Podospora fimiseda</name>
    <dbReference type="NCBI Taxonomy" id="252190"/>
    <lineage>
        <taxon>Eukaryota</taxon>
        <taxon>Fungi</taxon>
        <taxon>Dikarya</taxon>
        <taxon>Ascomycota</taxon>
        <taxon>Pezizomycotina</taxon>
        <taxon>Sordariomycetes</taxon>
        <taxon>Sordariomycetidae</taxon>
        <taxon>Sordariales</taxon>
        <taxon>Podosporaceae</taxon>
        <taxon>Podospora</taxon>
    </lineage>
</organism>
<feature type="compositionally biased region" description="Low complexity" evidence="1">
    <location>
        <begin position="12"/>
        <end position="22"/>
    </location>
</feature>